<protein>
    <submittedName>
        <fullName evidence="2">Glycosyltransferase, GT2 family</fullName>
    </submittedName>
</protein>
<organism evidence="2 3">
    <name type="scientific">Chitinasiproducens palmae</name>
    <dbReference type="NCBI Taxonomy" id="1770053"/>
    <lineage>
        <taxon>Bacteria</taxon>
        <taxon>Pseudomonadati</taxon>
        <taxon>Pseudomonadota</taxon>
        <taxon>Betaproteobacteria</taxon>
        <taxon>Burkholderiales</taxon>
        <taxon>Burkholderiaceae</taxon>
        <taxon>Chitinasiproducens</taxon>
    </lineage>
</organism>
<dbReference type="AlphaFoldDB" id="A0A1H2PTT4"/>
<dbReference type="Gene3D" id="3.90.550.10">
    <property type="entry name" value="Spore Coat Polysaccharide Biosynthesis Protein SpsA, Chain A"/>
    <property type="match status" value="1"/>
</dbReference>
<evidence type="ECO:0000259" key="1">
    <source>
        <dbReference type="Pfam" id="PF00535"/>
    </source>
</evidence>
<sequence>MPNANPHLNVCACITTMNRPDALAACLAALTRCEPAPVEIVVSDDSNDPAAAARNRDIVARHPAVRYVVGPRRGVCANRNHAFEAACSRAPYVSFIDDDLLLPPDFFATIHGFYAALDAVARQRTICTGSRNDMSDGPVRLNFRGYFAASDVPGSATVAAAAFPSVLLTLEKWDENIFFGSEDAELCLRAMARGFSIRYLPTLRSTHLATDAGVLTRERVGSLSRYELCCEAARLYIGVKRYRTIAPDRARLTAFLAIYFAHMTLFLARRRALTSFGQLVRLSRMGVALRGHA</sequence>
<dbReference type="InterPro" id="IPR001173">
    <property type="entry name" value="Glyco_trans_2-like"/>
</dbReference>
<dbReference type="RefSeq" id="WP_091911611.1">
    <property type="nucleotide sequence ID" value="NZ_FNLO01000012.1"/>
</dbReference>
<keyword evidence="3" id="KW-1185">Reference proteome</keyword>
<dbReference type="Pfam" id="PF00535">
    <property type="entry name" value="Glycos_transf_2"/>
    <property type="match status" value="1"/>
</dbReference>
<dbReference type="GO" id="GO:0016740">
    <property type="term" value="F:transferase activity"/>
    <property type="evidence" value="ECO:0007669"/>
    <property type="project" value="UniProtKB-KW"/>
</dbReference>
<keyword evidence="2" id="KW-0808">Transferase</keyword>
<dbReference type="InterPro" id="IPR029044">
    <property type="entry name" value="Nucleotide-diphossugar_trans"/>
</dbReference>
<dbReference type="EMBL" id="FNLO01000012">
    <property type="protein sequence ID" value="SDV50545.1"/>
    <property type="molecule type" value="Genomic_DNA"/>
</dbReference>
<dbReference type="PANTHER" id="PTHR43685:SF3">
    <property type="entry name" value="SLR2126 PROTEIN"/>
    <property type="match status" value="1"/>
</dbReference>
<evidence type="ECO:0000313" key="3">
    <source>
        <dbReference type="Proteomes" id="UP000243719"/>
    </source>
</evidence>
<dbReference type="PANTHER" id="PTHR43685">
    <property type="entry name" value="GLYCOSYLTRANSFERASE"/>
    <property type="match status" value="1"/>
</dbReference>
<feature type="domain" description="Glycosyltransferase 2-like" evidence="1">
    <location>
        <begin position="12"/>
        <end position="133"/>
    </location>
</feature>
<dbReference type="Proteomes" id="UP000243719">
    <property type="component" value="Unassembled WGS sequence"/>
</dbReference>
<dbReference type="SUPFAM" id="SSF53448">
    <property type="entry name" value="Nucleotide-diphospho-sugar transferases"/>
    <property type="match status" value="1"/>
</dbReference>
<name>A0A1H2PTT4_9BURK</name>
<gene>
    <name evidence="2" type="ORF">SAMN05216551_11273</name>
</gene>
<accession>A0A1H2PTT4</accession>
<dbReference type="STRING" id="1770053.SAMN05216551_11273"/>
<dbReference type="OrthoDB" id="3180470at2"/>
<evidence type="ECO:0000313" key="2">
    <source>
        <dbReference type="EMBL" id="SDV50545.1"/>
    </source>
</evidence>
<reference evidence="3" key="1">
    <citation type="submission" date="2016-09" db="EMBL/GenBank/DDBJ databases">
        <authorList>
            <person name="Varghese N."/>
            <person name="Submissions S."/>
        </authorList>
    </citation>
    <scope>NUCLEOTIDE SEQUENCE [LARGE SCALE GENOMIC DNA]</scope>
    <source>
        <strain evidence="3">JS23</strain>
    </source>
</reference>
<dbReference type="InterPro" id="IPR050834">
    <property type="entry name" value="Glycosyltransf_2"/>
</dbReference>
<proteinExistence type="predicted"/>